<dbReference type="Proteomes" id="UP001152321">
    <property type="component" value="Unassembled WGS sequence"/>
</dbReference>
<sequence length="125" mass="13541">MEKANAKILTLSFAIAGALVGLTTHLLIKAFAGAFGVVARAADSDMVRHGLPVAIGLVLFAALQFNPRVRAWGEEVVTEIRKVVWPSRKDTTAMTMVCVVMVLISSVIISTFDLISGFFINYLMK</sequence>
<comment type="caution">
    <text evidence="10">The sequence shown here is derived from an EMBL/GenBank/DDBJ whole genome shotgun (WGS) entry which is preliminary data.</text>
</comment>
<evidence type="ECO:0000256" key="2">
    <source>
        <dbReference type="ARBA" id="ARBA00022448"/>
    </source>
</evidence>
<dbReference type="Gene3D" id="1.20.5.1030">
    <property type="entry name" value="Preprotein translocase secy subunit"/>
    <property type="match status" value="1"/>
</dbReference>
<dbReference type="Pfam" id="PF00584">
    <property type="entry name" value="SecE"/>
    <property type="match status" value="1"/>
</dbReference>
<dbReference type="InterPro" id="IPR005807">
    <property type="entry name" value="SecE_bac"/>
</dbReference>
<evidence type="ECO:0000256" key="6">
    <source>
        <dbReference type="ARBA" id="ARBA00022989"/>
    </source>
</evidence>
<dbReference type="EMBL" id="JANRMI010000001">
    <property type="protein sequence ID" value="MDG0815700.1"/>
    <property type="molecule type" value="Genomic_DNA"/>
</dbReference>
<evidence type="ECO:0000256" key="5">
    <source>
        <dbReference type="ARBA" id="ARBA00022927"/>
    </source>
</evidence>
<gene>
    <name evidence="10" type="primary">secE</name>
    <name evidence="10" type="ORF">NWE73_04965</name>
</gene>
<name>A0ABT6DFS2_9BACT</name>
<keyword evidence="8 9" id="KW-0472">Membrane</keyword>
<dbReference type="RefSeq" id="WP_277577173.1">
    <property type="nucleotide sequence ID" value="NZ_JANRMI010000001.1"/>
</dbReference>
<dbReference type="PANTHER" id="PTHR33910">
    <property type="entry name" value="PROTEIN TRANSLOCASE SUBUNIT SECE"/>
    <property type="match status" value="1"/>
</dbReference>
<evidence type="ECO:0000256" key="3">
    <source>
        <dbReference type="ARBA" id="ARBA00022475"/>
    </source>
</evidence>
<evidence type="ECO:0000256" key="9">
    <source>
        <dbReference type="SAM" id="Phobius"/>
    </source>
</evidence>
<accession>A0ABT6DFS2</accession>
<comment type="subcellular location">
    <subcellularLocation>
        <location evidence="1">Membrane</location>
    </subcellularLocation>
</comment>
<evidence type="ECO:0000256" key="1">
    <source>
        <dbReference type="ARBA" id="ARBA00004370"/>
    </source>
</evidence>
<evidence type="ECO:0000256" key="7">
    <source>
        <dbReference type="ARBA" id="ARBA00023010"/>
    </source>
</evidence>
<dbReference type="InterPro" id="IPR001901">
    <property type="entry name" value="Translocase_SecE/Sec61-g"/>
</dbReference>
<keyword evidence="2" id="KW-0813">Transport</keyword>
<keyword evidence="7" id="KW-0811">Translocation</keyword>
<organism evidence="10 11">
    <name type="scientific">Bdellovibrio svalbardensis</name>
    <dbReference type="NCBI Taxonomy" id="2972972"/>
    <lineage>
        <taxon>Bacteria</taxon>
        <taxon>Pseudomonadati</taxon>
        <taxon>Bdellovibrionota</taxon>
        <taxon>Bdellovibrionia</taxon>
        <taxon>Bdellovibrionales</taxon>
        <taxon>Pseudobdellovibrionaceae</taxon>
        <taxon>Bdellovibrio</taxon>
    </lineage>
</organism>
<evidence type="ECO:0000313" key="11">
    <source>
        <dbReference type="Proteomes" id="UP001152321"/>
    </source>
</evidence>
<feature type="transmembrane region" description="Helical" evidence="9">
    <location>
        <begin position="92"/>
        <end position="120"/>
    </location>
</feature>
<feature type="transmembrane region" description="Helical" evidence="9">
    <location>
        <begin position="51"/>
        <end position="71"/>
    </location>
</feature>
<keyword evidence="3" id="KW-1003">Cell membrane</keyword>
<evidence type="ECO:0000313" key="10">
    <source>
        <dbReference type="EMBL" id="MDG0815700.1"/>
    </source>
</evidence>
<protein>
    <submittedName>
        <fullName evidence="10">Preprotein translocase subunit SecE</fullName>
    </submittedName>
</protein>
<dbReference type="PANTHER" id="PTHR33910:SF1">
    <property type="entry name" value="PROTEIN TRANSLOCASE SUBUNIT SECE"/>
    <property type="match status" value="1"/>
</dbReference>
<keyword evidence="6 9" id="KW-1133">Transmembrane helix</keyword>
<evidence type="ECO:0000256" key="8">
    <source>
        <dbReference type="ARBA" id="ARBA00023136"/>
    </source>
</evidence>
<dbReference type="InterPro" id="IPR038379">
    <property type="entry name" value="SecE_sf"/>
</dbReference>
<proteinExistence type="predicted"/>
<evidence type="ECO:0000256" key="4">
    <source>
        <dbReference type="ARBA" id="ARBA00022692"/>
    </source>
</evidence>
<dbReference type="NCBIfam" id="TIGR00964">
    <property type="entry name" value="secE_bact"/>
    <property type="match status" value="1"/>
</dbReference>
<reference evidence="10" key="1">
    <citation type="submission" date="2022-08" db="EMBL/GenBank/DDBJ databases">
        <title>Novel Bdellovibrio Species Isolated from Svalbard: Designation Bdellovibrio svalbardensis.</title>
        <authorList>
            <person name="Mitchell R.J."/>
            <person name="Choi S.Y."/>
        </authorList>
    </citation>
    <scope>NUCLEOTIDE SEQUENCE</scope>
    <source>
        <strain evidence="10">PAP01</strain>
    </source>
</reference>
<keyword evidence="5" id="KW-0653">Protein transport</keyword>
<keyword evidence="11" id="KW-1185">Reference proteome</keyword>
<keyword evidence="4 9" id="KW-0812">Transmembrane</keyword>